<evidence type="ECO:0000313" key="2">
    <source>
        <dbReference type="EMBL" id="VDS08156.1"/>
    </source>
</evidence>
<evidence type="ECO:0000256" key="1">
    <source>
        <dbReference type="SAM" id="SignalP"/>
    </source>
</evidence>
<accession>A0A447IKX3</accession>
<feature type="chain" id="PRO_5019568664" evidence="1">
    <location>
        <begin position="21"/>
        <end position="83"/>
    </location>
</feature>
<protein>
    <submittedName>
        <fullName evidence="2">Uncharacterized protein</fullName>
    </submittedName>
</protein>
<dbReference type="Proteomes" id="UP000270743">
    <property type="component" value="Unassembled WGS sequence"/>
</dbReference>
<dbReference type="AlphaFoldDB" id="A0A447IKX3"/>
<proteinExistence type="predicted"/>
<sequence>MKTFATVLGALILATGTAQAASFNAGNPDADMPTAPVVAAHSVQVKAAKVLSGKELARRGVDANTEVTVSDFTAPGPRSTYTR</sequence>
<keyword evidence="1" id="KW-0732">Signal</keyword>
<reference evidence="2 3" key="1">
    <citation type="submission" date="2018-12" db="EMBL/GenBank/DDBJ databases">
        <authorList>
            <person name="Criscuolo A."/>
        </authorList>
    </citation>
    <scope>NUCLEOTIDE SEQUENCE [LARGE SCALE GENOMIC DNA]</scope>
    <source>
        <strain evidence="2">ACIP1116241</strain>
    </source>
</reference>
<feature type="signal peptide" evidence="1">
    <location>
        <begin position="1"/>
        <end position="20"/>
    </location>
</feature>
<organism evidence="2 3">
    <name type="scientific">Paracoccus haematequi</name>
    <dbReference type="NCBI Taxonomy" id="2491866"/>
    <lineage>
        <taxon>Bacteria</taxon>
        <taxon>Pseudomonadati</taxon>
        <taxon>Pseudomonadota</taxon>
        <taxon>Alphaproteobacteria</taxon>
        <taxon>Rhodobacterales</taxon>
        <taxon>Paracoccaceae</taxon>
        <taxon>Paracoccus</taxon>
    </lineage>
</organism>
<name>A0A447IKX3_9RHOB</name>
<dbReference type="EMBL" id="UZWE01000025">
    <property type="protein sequence ID" value="VDS08156.1"/>
    <property type="molecule type" value="Genomic_DNA"/>
</dbReference>
<gene>
    <name evidence="2" type="ORF">PARHAE_01339</name>
</gene>
<dbReference type="OrthoDB" id="9856487at2"/>
<evidence type="ECO:0000313" key="3">
    <source>
        <dbReference type="Proteomes" id="UP000270743"/>
    </source>
</evidence>
<keyword evidence="3" id="KW-1185">Reference proteome</keyword>